<accession>A0A9X0D573</accession>
<dbReference type="EMBL" id="MU825878">
    <property type="protein sequence ID" value="KAJ7386143.1"/>
    <property type="molecule type" value="Genomic_DNA"/>
</dbReference>
<comment type="caution">
    <text evidence="1">The sequence shown here is derived from an EMBL/GenBank/DDBJ whole genome shotgun (WGS) entry which is preliminary data.</text>
</comment>
<reference evidence="1" key="1">
    <citation type="submission" date="2023-01" db="EMBL/GenBank/DDBJ databases">
        <title>Genome assembly of the deep-sea coral Lophelia pertusa.</title>
        <authorList>
            <person name="Herrera S."/>
            <person name="Cordes E."/>
        </authorList>
    </citation>
    <scope>NUCLEOTIDE SEQUENCE</scope>
    <source>
        <strain evidence="1">USNM1676648</strain>
        <tissue evidence="1">Polyp</tissue>
    </source>
</reference>
<evidence type="ECO:0000313" key="1">
    <source>
        <dbReference type="EMBL" id="KAJ7386143.1"/>
    </source>
</evidence>
<name>A0A9X0D573_9CNID</name>
<dbReference type="AlphaFoldDB" id="A0A9X0D573"/>
<proteinExistence type="predicted"/>
<protein>
    <submittedName>
        <fullName evidence="1">Uncharacterized protein</fullName>
    </submittedName>
</protein>
<dbReference type="Proteomes" id="UP001163046">
    <property type="component" value="Unassembled WGS sequence"/>
</dbReference>
<gene>
    <name evidence="1" type="ORF">OS493_012488</name>
</gene>
<keyword evidence="2" id="KW-1185">Reference proteome</keyword>
<organism evidence="1 2">
    <name type="scientific">Desmophyllum pertusum</name>
    <dbReference type="NCBI Taxonomy" id="174260"/>
    <lineage>
        <taxon>Eukaryota</taxon>
        <taxon>Metazoa</taxon>
        <taxon>Cnidaria</taxon>
        <taxon>Anthozoa</taxon>
        <taxon>Hexacorallia</taxon>
        <taxon>Scleractinia</taxon>
        <taxon>Caryophylliina</taxon>
        <taxon>Caryophylliidae</taxon>
        <taxon>Desmophyllum</taxon>
    </lineage>
</organism>
<evidence type="ECO:0000313" key="2">
    <source>
        <dbReference type="Proteomes" id="UP001163046"/>
    </source>
</evidence>
<sequence>MSTDLSSRDPSVLEDCWLSFVDNVWSGSLCCSVYWCRVHRSRLKLRYRPQSQYQRTKSCEQHYDTQGCGLAKGSSKANPKDSDLSGSFISKLTVPHKQAPLLLILTWKTQRE</sequence>